<keyword evidence="3" id="KW-1185">Reference proteome</keyword>
<dbReference type="CDD" id="cd00093">
    <property type="entry name" value="HTH_XRE"/>
    <property type="match status" value="1"/>
</dbReference>
<dbReference type="Pfam" id="PF19054">
    <property type="entry name" value="DUF5753"/>
    <property type="match status" value="1"/>
</dbReference>
<dbReference type="SMART" id="SM00530">
    <property type="entry name" value="HTH_XRE"/>
    <property type="match status" value="1"/>
</dbReference>
<gene>
    <name evidence="2" type="ORF">HLB23_28855</name>
</gene>
<comment type="caution">
    <text evidence="2">The sequence shown here is derived from an EMBL/GenBank/DDBJ whole genome shotgun (WGS) entry which is preliminary data.</text>
</comment>
<dbReference type="Proteomes" id="UP000586827">
    <property type="component" value="Unassembled WGS sequence"/>
</dbReference>
<dbReference type="AlphaFoldDB" id="A0A849C7Q7"/>
<evidence type="ECO:0000259" key="1">
    <source>
        <dbReference type="PROSITE" id="PS50943"/>
    </source>
</evidence>
<evidence type="ECO:0000313" key="3">
    <source>
        <dbReference type="Proteomes" id="UP000586827"/>
    </source>
</evidence>
<dbReference type="PROSITE" id="PS50943">
    <property type="entry name" value="HTH_CROC1"/>
    <property type="match status" value="1"/>
</dbReference>
<dbReference type="Pfam" id="PF13560">
    <property type="entry name" value="HTH_31"/>
    <property type="match status" value="1"/>
</dbReference>
<dbReference type="InterPro" id="IPR010982">
    <property type="entry name" value="Lambda_DNA-bd_dom_sf"/>
</dbReference>
<proteinExistence type="predicted"/>
<reference evidence="2 3" key="1">
    <citation type="submission" date="2020-05" db="EMBL/GenBank/DDBJ databases">
        <title>MicrobeNet Type strains.</title>
        <authorList>
            <person name="Nicholson A.C."/>
        </authorList>
    </citation>
    <scope>NUCLEOTIDE SEQUENCE [LARGE SCALE GENOMIC DNA]</scope>
    <source>
        <strain evidence="2 3">JCM 3224</strain>
    </source>
</reference>
<dbReference type="Gene3D" id="1.10.260.40">
    <property type="entry name" value="lambda repressor-like DNA-binding domains"/>
    <property type="match status" value="1"/>
</dbReference>
<feature type="domain" description="HTH cro/C1-type" evidence="1">
    <location>
        <begin position="21"/>
        <end position="75"/>
    </location>
</feature>
<accession>A0A849C7Q7</accession>
<dbReference type="RefSeq" id="WP_067521843.1">
    <property type="nucleotide sequence ID" value="NZ_JABELX010000011.1"/>
</dbReference>
<dbReference type="InterPro" id="IPR043917">
    <property type="entry name" value="DUF5753"/>
</dbReference>
<evidence type="ECO:0000313" key="2">
    <source>
        <dbReference type="EMBL" id="NNH73816.1"/>
    </source>
</evidence>
<name>A0A849C7Q7_9NOCA</name>
<dbReference type="GO" id="GO:0003677">
    <property type="term" value="F:DNA binding"/>
    <property type="evidence" value="ECO:0007669"/>
    <property type="project" value="InterPro"/>
</dbReference>
<dbReference type="InterPro" id="IPR001387">
    <property type="entry name" value="Cro/C1-type_HTH"/>
</dbReference>
<dbReference type="EMBL" id="JABELX010000011">
    <property type="protein sequence ID" value="NNH73816.1"/>
    <property type="molecule type" value="Genomic_DNA"/>
</dbReference>
<sequence>MPEPDKRFDPSALRFLIGHDLRVARERVSKTQVEAARILGCAQSRINSLETAKIQQQPDEVDKLLTFYGVGVAHRDRITSLAARADQTTWWAPFRDVLPGWFKTFVGLEGLATAAFTYEPQLLPGQLQTADYATAQLDGDLRVAPRDVPQVVRARMARQRLAGVDNLRFRAVIEEHVLERMIGGPQVMRGQLEHLIELMRLDNVELHVMPTAVAVHDGLDGDFMLLDFCQAQSIGYIEYPSGALYVQEEDLVEEYRMVADRLCRTALSTADSADFIQSRIEILAAQEDQGAAGEQQ</sequence>
<protein>
    <submittedName>
        <fullName evidence="2">Helix-turn-helix domain-containing protein</fullName>
    </submittedName>
</protein>
<dbReference type="SUPFAM" id="SSF47413">
    <property type="entry name" value="lambda repressor-like DNA-binding domains"/>
    <property type="match status" value="1"/>
</dbReference>
<organism evidence="2 3">
    <name type="scientific">Nocardia uniformis</name>
    <dbReference type="NCBI Taxonomy" id="53432"/>
    <lineage>
        <taxon>Bacteria</taxon>
        <taxon>Bacillati</taxon>
        <taxon>Actinomycetota</taxon>
        <taxon>Actinomycetes</taxon>
        <taxon>Mycobacteriales</taxon>
        <taxon>Nocardiaceae</taxon>
        <taxon>Nocardia</taxon>
    </lineage>
</organism>